<evidence type="ECO:0000313" key="2">
    <source>
        <dbReference type="Proteomes" id="UP000429555"/>
    </source>
</evidence>
<proteinExistence type="predicted"/>
<organism evidence="1 2">
    <name type="scientific">Pseudomonas xionganensis</name>
    <dbReference type="NCBI Taxonomy" id="2654845"/>
    <lineage>
        <taxon>Bacteria</taxon>
        <taxon>Pseudomonadati</taxon>
        <taxon>Pseudomonadota</taxon>
        <taxon>Gammaproteobacteria</taxon>
        <taxon>Pseudomonadales</taxon>
        <taxon>Pseudomonadaceae</taxon>
        <taxon>Pseudomonas</taxon>
    </lineage>
</organism>
<sequence>MDTWLNPALGALLLISVQGLMHLHRQRRLAQQARQHSASLQLALELLQNLQKHRGLGPLNDAPSLRQRNEIAHQLDLLWRRWPGASAALPDLATRWPALRAQPADFNGHCQLIEQVLAAIQLLELRLGAHHSGPLPGIGEACRGLEDLGRLRALSVRAANHSRCPLELQIQMRYLCQRLAGSSCEQPVQRVIERLDRELIGAAQIRLAPMDCFALLTPLIDERLQGMQARLA</sequence>
<name>A0A6I4KXF8_9PSED</name>
<comment type="caution">
    <text evidence="1">The sequence shown here is derived from an EMBL/GenBank/DDBJ whole genome shotgun (WGS) entry which is preliminary data.</text>
</comment>
<evidence type="ECO:0000313" key="1">
    <source>
        <dbReference type="EMBL" id="MVW76458.1"/>
    </source>
</evidence>
<protein>
    <submittedName>
        <fullName evidence="1">Uncharacterized protein</fullName>
    </submittedName>
</protein>
<dbReference type="RefSeq" id="WP_160346677.1">
    <property type="nucleotide sequence ID" value="NZ_WKJZ01000002.1"/>
</dbReference>
<reference evidence="1 2" key="1">
    <citation type="submission" date="2019-11" db="EMBL/GenBank/DDBJ databases">
        <title>Pseudomonas flavidum sp. nov., isolated from Baiyang Lake.</title>
        <authorList>
            <person name="Zhao Y."/>
        </authorList>
    </citation>
    <scope>NUCLEOTIDE SEQUENCE [LARGE SCALE GENOMIC DNA]</scope>
    <source>
        <strain evidence="2">R-22-3 w-18</strain>
    </source>
</reference>
<accession>A0A6I4KXF8</accession>
<keyword evidence="2" id="KW-1185">Reference proteome</keyword>
<dbReference type="Proteomes" id="UP000429555">
    <property type="component" value="Unassembled WGS sequence"/>
</dbReference>
<dbReference type="AlphaFoldDB" id="A0A6I4KXF8"/>
<gene>
    <name evidence="1" type="ORF">GJV18_14150</name>
</gene>
<dbReference type="EMBL" id="WKJZ01000002">
    <property type="protein sequence ID" value="MVW76458.1"/>
    <property type="molecule type" value="Genomic_DNA"/>
</dbReference>